<accession>A0A7W0C649</accession>
<keyword evidence="2" id="KW-1185">Reference proteome</keyword>
<reference evidence="1 2" key="1">
    <citation type="submission" date="2020-07" db="EMBL/GenBank/DDBJ databases">
        <title>Genomic Encyclopedia of Type Strains, Phase IV (KMG-IV): sequencing the most valuable type-strain genomes for metagenomic binning, comparative biology and taxonomic classification.</title>
        <authorList>
            <person name="Goeker M."/>
        </authorList>
    </citation>
    <scope>NUCLEOTIDE SEQUENCE [LARGE SCALE GENOMIC DNA]</scope>
    <source>
        <strain evidence="1 2">DSM 17721</strain>
    </source>
</reference>
<evidence type="ECO:0000313" key="2">
    <source>
        <dbReference type="Proteomes" id="UP000525298"/>
    </source>
</evidence>
<protein>
    <submittedName>
        <fullName evidence="1">Uncharacterized protein</fullName>
    </submittedName>
</protein>
<comment type="caution">
    <text evidence="1">The sequence shown here is derived from an EMBL/GenBank/DDBJ whole genome shotgun (WGS) entry which is preliminary data.</text>
</comment>
<proteinExistence type="predicted"/>
<name>A0A7W0C649_9BACT</name>
<gene>
    <name evidence="1" type="ORF">HNR65_000114</name>
</gene>
<sequence length="179" mass="20544">MLDVSVAYNRYKFLGHEFLTWLWYMIDTDFEALQKADPEMDALAIGNRIVLENHRHNRDETITIRGDGAGLEEGVMALTKGAKVTEMHLLFRAGELEWRFSVKGESLSISSLKTPQTAKLESAEDIEGAVLEKIYLVERVVKLVEQLYAQFARHRLDPDWDKKTVHRIMAWIRQGPAAD</sequence>
<dbReference type="Proteomes" id="UP000525298">
    <property type="component" value="Unassembled WGS sequence"/>
</dbReference>
<dbReference type="RefSeq" id="WP_181549503.1">
    <property type="nucleotide sequence ID" value="NZ_JACDUS010000001.1"/>
</dbReference>
<evidence type="ECO:0000313" key="1">
    <source>
        <dbReference type="EMBL" id="MBA2879807.1"/>
    </source>
</evidence>
<dbReference type="EMBL" id="JACDUS010000001">
    <property type="protein sequence ID" value="MBA2879807.1"/>
    <property type="molecule type" value="Genomic_DNA"/>
</dbReference>
<dbReference type="AlphaFoldDB" id="A0A7W0C649"/>
<organism evidence="1 2">
    <name type="scientific">Desulfosalsimonas propionicica</name>
    <dbReference type="NCBI Taxonomy" id="332175"/>
    <lineage>
        <taxon>Bacteria</taxon>
        <taxon>Pseudomonadati</taxon>
        <taxon>Thermodesulfobacteriota</taxon>
        <taxon>Desulfobacteria</taxon>
        <taxon>Desulfobacterales</taxon>
        <taxon>Desulfosalsimonadaceae</taxon>
        <taxon>Desulfosalsimonas</taxon>
    </lineage>
</organism>